<gene>
    <name evidence="2" type="ORF">URODEC1_LOCUS97442</name>
</gene>
<dbReference type="AlphaFoldDB" id="A0ABC9EQH5"/>
<evidence type="ECO:0000313" key="2">
    <source>
        <dbReference type="EMBL" id="CAL5060961.1"/>
    </source>
</evidence>
<dbReference type="PANTHER" id="PTHR33085:SF47">
    <property type="entry name" value="OS02G0513400 PROTEIN"/>
    <property type="match status" value="1"/>
</dbReference>
<organism evidence="2 3">
    <name type="scientific">Urochloa decumbens</name>
    <dbReference type="NCBI Taxonomy" id="240449"/>
    <lineage>
        <taxon>Eukaryota</taxon>
        <taxon>Viridiplantae</taxon>
        <taxon>Streptophyta</taxon>
        <taxon>Embryophyta</taxon>
        <taxon>Tracheophyta</taxon>
        <taxon>Spermatophyta</taxon>
        <taxon>Magnoliopsida</taxon>
        <taxon>Liliopsida</taxon>
        <taxon>Poales</taxon>
        <taxon>Poaceae</taxon>
        <taxon>PACMAD clade</taxon>
        <taxon>Panicoideae</taxon>
        <taxon>Panicodae</taxon>
        <taxon>Paniceae</taxon>
        <taxon>Melinidinae</taxon>
        <taxon>Urochloa</taxon>
    </lineage>
</organism>
<reference evidence="3" key="1">
    <citation type="submission" date="2024-06" db="EMBL/GenBank/DDBJ databases">
        <authorList>
            <person name="Ryan C."/>
        </authorList>
    </citation>
    <scope>NUCLEOTIDE SEQUENCE [LARGE SCALE GENOMIC DNA]</scope>
</reference>
<evidence type="ECO:0000313" key="3">
    <source>
        <dbReference type="Proteomes" id="UP001497457"/>
    </source>
</evidence>
<protein>
    <submittedName>
        <fullName evidence="2">Uncharacterized protein</fullName>
    </submittedName>
</protein>
<dbReference type="PANTHER" id="PTHR33085">
    <property type="entry name" value="OS12G0113100 PROTEIN-RELATED"/>
    <property type="match status" value="1"/>
</dbReference>
<dbReference type="Proteomes" id="UP001497457">
    <property type="component" value="Chromosome 5rd"/>
</dbReference>
<dbReference type="Pfam" id="PF07893">
    <property type="entry name" value="DUF1668"/>
    <property type="match status" value="1"/>
</dbReference>
<reference evidence="2 3" key="2">
    <citation type="submission" date="2024-10" db="EMBL/GenBank/DDBJ databases">
        <authorList>
            <person name="Ryan C."/>
        </authorList>
    </citation>
    <scope>NUCLEOTIDE SEQUENCE [LARGE SCALE GENOMIC DNA]</scope>
</reference>
<dbReference type="InterPro" id="IPR012871">
    <property type="entry name" value="DUF1668_ORYSA"/>
</dbReference>
<evidence type="ECO:0000256" key="1">
    <source>
        <dbReference type="SAM" id="MobiDB-lite"/>
    </source>
</evidence>
<accession>A0ABC9EQH5</accession>
<dbReference type="EMBL" id="OZ075115">
    <property type="protein sequence ID" value="CAL5060961.1"/>
    <property type="molecule type" value="Genomic_DNA"/>
</dbReference>
<sequence length="384" mass="43463">MGGRLEERSSLSASSSKRRRRRRRDDDYAKPMTRRPRRRKQHLYLALDDWNGGYSIHKLDVDDILEQEPGGEHKLPEPAAVRIASPVRGPMAFAALGTNIFISTNSRSYGERAPPTLVYDTETSALAAGPRVPDNLCDLGDAMAVGEALYALTTVPYPEYSSLHALSWAPTAIPDHEPWDPAMEWSWNTVPLPLPLPYKGIDIITYALHPDGRTIFMSTGFSSYSFDTSSNGVGVWKELGDWVLPFRGPAFFDAELDAWVGLHRMYSGYVCCCPVASRSTTATRPPECRMLMEKLFRRKEEDPKHWPLLRGKETSLIYMGNSRFALFENILHSEHVNHGSLLHITLFGLKYDHKGELRTKVQRATRSYEVSKNTPMFSHAAFWM</sequence>
<keyword evidence="3" id="KW-1185">Reference proteome</keyword>
<feature type="region of interest" description="Disordered" evidence="1">
    <location>
        <begin position="1"/>
        <end position="40"/>
    </location>
</feature>
<proteinExistence type="predicted"/>
<name>A0ABC9EQH5_9POAL</name>